<sequence>MAFSQCHARLDLDSCGEKITPHSDLTLTSRAPASQSCITPPSRSHLHLKPTRLGPNHKVTREVKIDTRYIRL</sequence>
<dbReference type="EMBL" id="VSRR010119328">
    <property type="protein sequence ID" value="MPC99669.1"/>
    <property type="molecule type" value="Genomic_DNA"/>
</dbReference>
<gene>
    <name evidence="2" type="ORF">E2C01_095097</name>
</gene>
<keyword evidence="3" id="KW-1185">Reference proteome</keyword>
<feature type="region of interest" description="Disordered" evidence="1">
    <location>
        <begin position="30"/>
        <end position="54"/>
    </location>
</feature>
<dbReference type="Proteomes" id="UP000324222">
    <property type="component" value="Unassembled WGS sequence"/>
</dbReference>
<organism evidence="2 3">
    <name type="scientific">Portunus trituberculatus</name>
    <name type="common">Swimming crab</name>
    <name type="synonym">Neptunus trituberculatus</name>
    <dbReference type="NCBI Taxonomy" id="210409"/>
    <lineage>
        <taxon>Eukaryota</taxon>
        <taxon>Metazoa</taxon>
        <taxon>Ecdysozoa</taxon>
        <taxon>Arthropoda</taxon>
        <taxon>Crustacea</taxon>
        <taxon>Multicrustacea</taxon>
        <taxon>Malacostraca</taxon>
        <taxon>Eumalacostraca</taxon>
        <taxon>Eucarida</taxon>
        <taxon>Decapoda</taxon>
        <taxon>Pleocyemata</taxon>
        <taxon>Brachyura</taxon>
        <taxon>Eubrachyura</taxon>
        <taxon>Portunoidea</taxon>
        <taxon>Portunidae</taxon>
        <taxon>Portuninae</taxon>
        <taxon>Portunus</taxon>
    </lineage>
</organism>
<evidence type="ECO:0000313" key="2">
    <source>
        <dbReference type="EMBL" id="MPC99669.1"/>
    </source>
</evidence>
<evidence type="ECO:0000313" key="3">
    <source>
        <dbReference type="Proteomes" id="UP000324222"/>
    </source>
</evidence>
<feature type="compositionally biased region" description="Polar residues" evidence="1">
    <location>
        <begin position="30"/>
        <end position="42"/>
    </location>
</feature>
<reference evidence="2 3" key="1">
    <citation type="submission" date="2019-05" db="EMBL/GenBank/DDBJ databases">
        <title>Another draft genome of Portunus trituberculatus and its Hox gene families provides insights of decapod evolution.</title>
        <authorList>
            <person name="Jeong J.-H."/>
            <person name="Song I."/>
            <person name="Kim S."/>
            <person name="Choi T."/>
            <person name="Kim D."/>
            <person name="Ryu S."/>
            <person name="Kim W."/>
        </authorList>
    </citation>
    <scope>NUCLEOTIDE SEQUENCE [LARGE SCALE GENOMIC DNA]</scope>
    <source>
        <tissue evidence="2">Muscle</tissue>
    </source>
</reference>
<evidence type="ECO:0000256" key="1">
    <source>
        <dbReference type="SAM" id="MobiDB-lite"/>
    </source>
</evidence>
<accession>A0A5B7JXX3</accession>
<name>A0A5B7JXX3_PORTR</name>
<dbReference type="AlphaFoldDB" id="A0A5B7JXX3"/>
<proteinExistence type="predicted"/>
<protein>
    <submittedName>
        <fullName evidence="2">Uncharacterized protein</fullName>
    </submittedName>
</protein>
<comment type="caution">
    <text evidence="2">The sequence shown here is derived from an EMBL/GenBank/DDBJ whole genome shotgun (WGS) entry which is preliminary data.</text>
</comment>